<accession>A0A7S8BDA6</accession>
<feature type="region of interest" description="Disordered" evidence="1">
    <location>
        <begin position="1"/>
        <end position="33"/>
    </location>
</feature>
<evidence type="ECO:0000256" key="1">
    <source>
        <dbReference type="SAM" id="MobiDB-lite"/>
    </source>
</evidence>
<sequence>MQQSNKRPLVLTEKEKTTENPAKRPATDAPLPIEERVKVDRERRRAQRLRESLHSVINDHTHEDVRGTTTRLWRNDPEVYEYEEVLAGYNGEEGSVQAFIDKLPIDQSFNVVSSTFDADKIAELLATENFRFHAFMFAPHHLKMILLDRENDECLFRVTHGPERELNYDPIHDGMSESLVAVVHEETNPRRRKDLSLVAAEHRDDAMRPVARVWLEYPNMHRSEAPPQLRQAIASAMLDYSFFVMTGEGACQRWCFPKVKNRLQPTKMCAYVSALHLQSPGYLPRANLYMRVKGVSTILE</sequence>
<dbReference type="KEGG" id="vg:80543422"/>
<evidence type="ECO:0000313" key="2">
    <source>
        <dbReference type="EMBL" id="QPB44226.1"/>
    </source>
</evidence>
<dbReference type="EMBL" id="MW018138">
    <property type="protein sequence ID" value="QPB44226.1"/>
    <property type="molecule type" value="Genomic_DNA"/>
</dbReference>
<name>A0A7S8BDA6_9VIRU</name>
<proteinExistence type="predicted"/>
<feature type="compositionally biased region" description="Basic and acidic residues" evidence="1">
    <location>
        <begin position="12"/>
        <end position="26"/>
    </location>
</feature>
<protein>
    <submittedName>
        <fullName evidence="2">Uncharacterized protein</fullName>
    </submittedName>
</protein>
<keyword evidence="3" id="KW-1185">Reference proteome</keyword>
<reference evidence="2 3" key="1">
    <citation type="submission" date="2020-09" db="EMBL/GenBank/DDBJ databases">
        <authorList>
            <person name="Zhang R."/>
            <person name="Garcia K."/>
            <person name="Ogata H."/>
        </authorList>
    </citation>
    <scope>NUCLEOTIDE SEQUENCE [LARGE SCALE GENOMIC DNA]</scope>
    <source>
        <strain evidence="3">stheno</strain>
    </source>
</reference>
<dbReference type="Proteomes" id="UP001162098">
    <property type="component" value="Segment"/>
</dbReference>
<evidence type="ECO:0000313" key="3">
    <source>
        <dbReference type="Proteomes" id="UP001162098"/>
    </source>
</evidence>
<organism evidence="2 3">
    <name type="scientific">Medusavirus stheno T3</name>
    <dbReference type="NCBI Taxonomy" id="3069717"/>
    <lineage>
        <taxon>Viruses</taxon>
        <taxon>Varidnaviria</taxon>
        <taxon>Bamfordvirae</taxon>
        <taxon>Nucleocytoviricota</taxon>
        <taxon>Megaviricetes</taxon>
        <taxon>Mamonoviridae</taxon>
        <taxon>Medusavirus</taxon>
        <taxon>Medusavirus sthenus</taxon>
    </lineage>
</organism>